<dbReference type="GO" id="GO:0005840">
    <property type="term" value="C:ribosome"/>
    <property type="evidence" value="ECO:0007669"/>
    <property type="project" value="UniProtKB-KW"/>
</dbReference>
<comment type="function">
    <text evidence="3">Acetylates the N-terminal alanine of ribosomal protein bS18.</text>
</comment>
<evidence type="ECO:0000313" key="6">
    <source>
        <dbReference type="Proteomes" id="UP001501057"/>
    </source>
</evidence>
<organism evidence="5 6">
    <name type="scientific">Aeromicrobium alkaliterrae</name>
    <dbReference type="NCBI Taxonomy" id="302168"/>
    <lineage>
        <taxon>Bacteria</taxon>
        <taxon>Bacillati</taxon>
        <taxon>Actinomycetota</taxon>
        <taxon>Actinomycetes</taxon>
        <taxon>Propionibacteriales</taxon>
        <taxon>Nocardioidaceae</taxon>
        <taxon>Aeromicrobium</taxon>
    </lineage>
</organism>
<dbReference type="EC" id="2.3.1.266" evidence="3"/>
<keyword evidence="3" id="KW-0963">Cytoplasm</keyword>
<accession>A0ABN2KC53</accession>
<dbReference type="Proteomes" id="UP001501057">
    <property type="component" value="Unassembled WGS sequence"/>
</dbReference>
<keyword evidence="5" id="KW-0689">Ribosomal protein</keyword>
<dbReference type="InterPro" id="IPR006464">
    <property type="entry name" value="AcTrfase_RimI/Ard1"/>
</dbReference>
<dbReference type="PANTHER" id="PTHR43877">
    <property type="entry name" value="AMINOALKYLPHOSPHONATE N-ACETYLTRANSFERASE-RELATED-RELATED"/>
    <property type="match status" value="1"/>
</dbReference>
<dbReference type="CDD" id="cd04301">
    <property type="entry name" value="NAT_SF"/>
    <property type="match status" value="1"/>
</dbReference>
<evidence type="ECO:0000256" key="2">
    <source>
        <dbReference type="ARBA" id="ARBA00023315"/>
    </source>
</evidence>
<keyword evidence="2" id="KW-0012">Acyltransferase</keyword>
<evidence type="ECO:0000256" key="1">
    <source>
        <dbReference type="ARBA" id="ARBA00022679"/>
    </source>
</evidence>
<dbReference type="Gene3D" id="3.40.630.30">
    <property type="match status" value="1"/>
</dbReference>
<keyword evidence="1" id="KW-0808">Transferase</keyword>
<keyword evidence="5" id="KW-0687">Ribonucleoprotein</keyword>
<comment type="similarity">
    <text evidence="3">Belongs to the acetyltransferase family. RimI subfamily.</text>
</comment>
<keyword evidence="6" id="KW-1185">Reference proteome</keyword>
<evidence type="ECO:0000256" key="3">
    <source>
        <dbReference type="RuleBase" id="RU363094"/>
    </source>
</evidence>
<dbReference type="Pfam" id="PF00583">
    <property type="entry name" value="Acetyltransf_1"/>
    <property type="match status" value="1"/>
</dbReference>
<evidence type="ECO:0000313" key="5">
    <source>
        <dbReference type="EMBL" id="GAA1752776.1"/>
    </source>
</evidence>
<dbReference type="SUPFAM" id="SSF55729">
    <property type="entry name" value="Acyl-CoA N-acyltransferases (Nat)"/>
    <property type="match status" value="1"/>
</dbReference>
<comment type="catalytic activity">
    <reaction evidence="3">
        <text>N-terminal L-alanyl-[ribosomal protein bS18] + acetyl-CoA = N-terminal N(alpha)-acetyl-L-alanyl-[ribosomal protein bS18] + CoA + H(+)</text>
        <dbReference type="Rhea" id="RHEA:43756"/>
        <dbReference type="Rhea" id="RHEA-COMP:10676"/>
        <dbReference type="Rhea" id="RHEA-COMP:10677"/>
        <dbReference type="ChEBI" id="CHEBI:15378"/>
        <dbReference type="ChEBI" id="CHEBI:57287"/>
        <dbReference type="ChEBI" id="CHEBI:57288"/>
        <dbReference type="ChEBI" id="CHEBI:64718"/>
        <dbReference type="ChEBI" id="CHEBI:83683"/>
        <dbReference type="EC" id="2.3.1.266"/>
    </reaction>
</comment>
<comment type="subcellular location">
    <subcellularLocation>
        <location evidence="3">Cytoplasm</location>
    </subcellularLocation>
</comment>
<dbReference type="PROSITE" id="PS51186">
    <property type="entry name" value="GNAT"/>
    <property type="match status" value="1"/>
</dbReference>
<dbReference type="EMBL" id="BAAAME010000010">
    <property type="protein sequence ID" value="GAA1752776.1"/>
    <property type="molecule type" value="Genomic_DNA"/>
</dbReference>
<reference evidence="5 6" key="1">
    <citation type="journal article" date="2019" name="Int. J. Syst. Evol. Microbiol.">
        <title>The Global Catalogue of Microorganisms (GCM) 10K type strain sequencing project: providing services to taxonomists for standard genome sequencing and annotation.</title>
        <authorList>
            <consortium name="The Broad Institute Genomics Platform"/>
            <consortium name="The Broad Institute Genome Sequencing Center for Infectious Disease"/>
            <person name="Wu L."/>
            <person name="Ma J."/>
        </authorList>
    </citation>
    <scope>NUCLEOTIDE SEQUENCE [LARGE SCALE GENOMIC DNA]</scope>
    <source>
        <strain evidence="5 6">JCM 13518</strain>
    </source>
</reference>
<comment type="caution">
    <text evidence="5">The sequence shown here is derived from an EMBL/GenBank/DDBJ whole genome shotgun (WGS) entry which is preliminary data.</text>
</comment>
<protein>
    <recommendedName>
        <fullName evidence="3">[Ribosomal protein bS18]-alanine N-acetyltransferase</fullName>
        <ecNumber evidence="3">2.3.1.266</ecNumber>
    </recommendedName>
</protein>
<dbReference type="InterPro" id="IPR050832">
    <property type="entry name" value="Bact_Acetyltransf"/>
</dbReference>
<feature type="domain" description="N-acetyltransferase" evidence="4">
    <location>
        <begin position="5"/>
        <end position="150"/>
    </location>
</feature>
<dbReference type="InterPro" id="IPR000182">
    <property type="entry name" value="GNAT_dom"/>
</dbReference>
<dbReference type="InterPro" id="IPR016181">
    <property type="entry name" value="Acyl_CoA_acyltransferase"/>
</dbReference>
<sequence length="150" mass="15793">MTASVLVRPATADDVAGLVELERLCFDDPWSEGSVAGELAAPDRHVRIALGQDGDAVLGWSSTQVVADTADLLRVAVHPGARRGGIGRVLVDELLRTAATAGAERVLLEVAAGNTAAQVLYAGTGFREIHRRRAYYADGGDALVMERVLS</sequence>
<dbReference type="RefSeq" id="WP_344204030.1">
    <property type="nucleotide sequence ID" value="NZ_BAAAME010000010.1"/>
</dbReference>
<dbReference type="NCBIfam" id="TIGR01575">
    <property type="entry name" value="rimI"/>
    <property type="match status" value="1"/>
</dbReference>
<evidence type="ECO:0000259" key="4">
    <source>
        <dbReference type="PROSITE" id="PS51186"/>
    </source>
</evidence>
<name>A0ABN2KC53_9ACTN</name>
<gene>
    <name evidence="5" type="primary">rimI</name>
    <name evidence="5" type="ORF">GCM10009710_35570</name>
</gene>
<proteinExistence type="inferred from homology"/>